<keyword evidence="1" id="KW-1133">Transmembrane helix</keyword>
<name>A0A1Z5KSR0_FISSO</name>
<feature type="transmembrane region" description="Helical" evidence="1">
    <location>
        <begin position="9"/>
        <end position="27"/>
    </location>
</feature>
<dbReference type="InterPro" id="IPR040632">
    <property type="entry name" value="Sulfotransfer_4"/>
</dbReference>
<protein>
    <recommendedName>
        <fullName evidence="4">Sulfotransferase domain-containing protein</fullName>
    </recommendedName>
</protein>
<sequence length="293" mass="33563">MTLRNHQQLPFLVCLFVTLVGLLLITWPRNTPTVIVSSSQQQPTTALPHMILEVGLPRSGSLAIHQFFACQMARSRHYCCDSSSKTQFPCNERTIGETIHHNAVNEQPLLQNCGDDETTRVFTAMHVESSEPYGYFLPQHFALPLFVKDYPDAVWILPLRHDAATWATSVLHWHSETQRFLASFGLRKETRIAPANDQEASRITKGLQAAVQHAYDPQTHLEKKQQLMSIYDRHTQKVRTLAQQHHIRLVEINIDDPHAGERLQTEFPSFNSDCWSFDPATLDDDWKNLTLPF</sequence>
<accession>A0A1Z5KSR0</accession>
<evidence type="ECO:0008006" key="4">
    <source>
        <dbReference type="Google" id="ProtNLM"/>
    </source>
</evidence>
<evidence type="ECO:0000313" key="2">
    <source>
        <dbReference type="EMBL" id="GAX29031.1"/>
    </source>
</evidence>
<dbReference type="PANTHER" id="PTHR36978">
    <property type="entry name" value="P-LOOP CONTAINING NUCLEOTIDE TRIPHOSPHATE HYDROLASE"/>
    <property type="match status" value="1"/>
</dbReference>
<gene>
    <name evidence="2" type="ORF">FisN_7Hu377</name>
</gene>
<keyword evidence="1" id="KW-0472">Membrane</keyword>
<dbReference type="InParanoid" id="A0A1Z5KSR0"/>
<dbReference type="SUPFAM" id="SSF52540">
    <property type="entry name" value="P-loop containing nucleoside triphosphate hydrolases"/>
    <property type="match status" value="1"/>
</dbReference>
<reference evidence="2 3" key="1">
    <citation type="journal article" date="2015" name="Plant Cell">
        <title>Oil accumulation by the oleaginous diatom Fistulifera solaris as revealed by the genome and transcriptome.</title>
        <authorList>
            <person name="Tanaka T."/>
            <person name="Maeda Y."/>
            <person name="Veluchamy A."/>
            <person name="Tanaka M."/>
            <person name="Abida H."/>
            <person name="Marechal E."/>
            <person name="Bowler C."/>
            <person name="Muto M."/>
            <person name="Sunaga Y."/>
            <person name="Tanaka M."/>
            <person name="Yoshino T."/>
            <person name="Taniguchi T."/>
            <person name="Fukuda Y."/>
            <person name="Nemoto M."/>
            <person name="Matsumoto M."/>
            <person name="Wong P.S."/>
            <person name="Aburatani S."/>
            <person name="Fujibuchi W."/>
        </authorList>
    </citation>
    <scope>NUCLEOTIDE SEQUENCE [LARGE SCALE GENOMIC DNA]</scope>
    <source>
        <strain evidence="2 3">JPCC DA0580</strain>
    </source>
</reference>
<dbReference type="InterPro" id="IPR027417">
    <property type="entry name" value="P-loop_NTPase"/>
</dbReference>
<proteinExistence type="predicted"/>
<comment type="caution">
    <text evidence="2">The sequence shown here is derived from an EMBL/GenBank/DDBJ whole genome shotgun (WGS) entry which is preliminary data.</text>
</comment>
<dbReference type="AlphaFoldDB" id="A0A1Z5KSR0"/>
<dbReference type="Pfam" id="PF17784">
    <property type="entry name" value="Sulfotransfer_4"/>
    <property type="match status" value="1"/>
</dbReference>
<dbReference type="Gene3D" id="3.40.50.300">
    <property type="entry name" value="P-loop containing nucleotide triphosphate hydrolases"/>
    <property type="match status" value="1"/>
</dbReference>
<evidence type="ECO:0000256" key="1">
    <source>
        <dbReference type="SAM" id="Phobius"/>
    </source>
</evidence>
<dbReference type="Proteomes" id="UP000198406">
    <property type="component" value="Unassembled WGS sequence"/>
</dbReference>
<evidence type="ECO:0000313" key="3">
    <source>
        <dbReference type="Proteomes" id="UP000198406"/>
    </source>
</evidence>
<keyword evidence="1" id="KW-0812">Transmembrane</keyword>
<organism evidence="2 3">
    <name type="scientific">Fistulifera solaris</name>
    <name type="common">Oleaginous diatom</name>
    <dbReference type="NCBI Taxonomy" id="1519565"/>
    <lineage>
        <taxon>Eukaryota</taxon>
        <taxon>Sar</taxon>
        <taxon>Stramenopiles</taxon>
        <taxon>Ochrophyta</taxon>
        <taxon>Bacillariophyta</taxon>
        <taxon>Bacillariophyceae</taxon>
        <taxon>Bacillariophycidae</taxon>
        <taxon>Naviculales</taxon>
        <taxon>Naviculaceae</taxon>
        <taxon>Fistulifera</taxon>
    </lineage>
</organism>
<dbReference type="EMBL" id="BDSP01000285">
    <property type="protein sequence ID" value="GAX29031.1"/>
    <property type="molecule type" value="Genomic_DNA"/>
</dbReference>
<dbReference type="OrthoDB" id="41409at2759"/>
<keyword evidence="3" id="KW-1185">Reference proteome</keyword>
<dbReference type="PANTHER" id="PTHR36978:SF4">
    <property type="entry name" value="P-LOOP CONTAINING NUCLEOSIDE TRIPHOSPHATE HYDROLASE PROTEIN"/>
    <property type="match status" value="1"/>
</dbReference>